<protein>
    <submittedName>
        <fullName evidence="2">Uncharacterized protein</fullName>
    </submittedName>
</protein>
<evidence type="ECO:0000256" key="1">
    <source>
        <dbReference type="SAM" id="MobiDB-lite"/>
    </source>
</evidence>
<keyword evidence="3" id="KW-1185">Reference proteome</keyword>
<dbReference type="AlphaFoldDB" id="A0A395NKW3"/>
<evidence type="ECO:0000313" key="3">
    <source>
        <dbReference type="Proteomes" id="UP000266272"/>
    </source>
</evidence>
<evidence type="ECO:0000313" key="2">
    <source>
        <dbReference type="EMBL" id="RFU76523.1"/>
    </source>
</evidence>
<comment type="caution">
    <text evidence="2">The sequence shown here is derived from an EMBL/GenBank/DDBJ whole genome shotgun (WGS) entry which is preliminary data.</text>
</comment>
<sequence length="374" mass="41526">MNWMGGNLSRHSRGKGWKEDVARQKEYFAKARTRQRERINDNLVTLSAADFIPDYRPSMEVTADPAESASSLSMLLSQPLRGADEALANLASEQKVSHRHITQRPLVVPRVEKDPSLILKDQSSEDHFSGAPDLEAGQRRNLRKTDCAGIELPKPSASESTRRRELSTTFRHISEPQQHIGPFTSHRKRPSSAVGQQGDNRKRKSQKVTSSPSPILVRIRVGSQDYRWSEAGNSIRNPTHYGDCSSRQSAEETGRKVQTRNVNSASYITNESFTSFSSSSSSSLPWSSPCKDRVARSRRFPGSAQHIVMAAPAESHRPILTRACASLLKSPPLASEVDSIDSMAVGVSDAGEGEVEVNPEIEVDEERIWRQWLG</sequence>
<gene>
    <name evidence="2" type="ORF">TARUN_5727</name>
</gene>
<dbReference type="EMBL" id="PXOA01000341">
    <property type="protein sequence ID" value="RFU76523.1"/>
    <property type="molecule type" value="Genomic_DNA"/>
</dbReference>
<organism evidence="2 3">
    <name type="scientific">Trichoderma arundinaceum</name>
    <dbReference type="NCBI Taxonomy" id="490622"/>
    <lineage>
        <taxon>Eukaryota</taxon>
        <taxon>Fungi</taxon>
        <taxon>Dikarya</taxon>
        <taxon>Ascomycota</taxon>
        <taxon>Pezizomycotina</taxon>
        <taxon>Sordariomycetes</taxon>
        <taxon>Hypocreomycetidae</taxon>
        <taxon>Hypocreales</taxon>
        <taxon>Hypocreaceae</taxon>
        <taxon>Trichoderma</taxon>
    </lineage>
</organism>
<name>A0A395NKW3_TRIAR</name>
<accession>A0A395NKW3</accession>
<dbReference type="Proteomes" id="UP000266272">
    <property type="component" value="Unassembled WGS sequence"/>
</dbReference>
<feature type="region of interest" description="Disordered" evidence="1">
    <location>
        <begin position="230"/>
        <end position="263"/>
    </location>
</feature>
<reference evidence="2 3" key="1">
    <citation type="journal article" date="2018" name="PLoS Pathog.">
        <title>Evolution of structural diversity of trichothecenes, a family of toxins produced by plant pathogenic and entomopathogenic fungi.</title>
        <authorList>
            <person name="Proctor R.H."/>
            <person name="McCormick S.P."/>
            <person name="Kim H.S."/>
            <person name="Cardoza R.E."/>
            <person name="Stanley A.M."/>
            <person name="Lindo L."/>
            <person name="Kelly A."/>
            <person name="Brown D.W."/>
            <person name="Lee T."/>
            <person name="Vaughan M.M."/>
            <person name="Alexander N.J."/>
            <person name="Busman M."/>
            <person name="Gutierrez S."/>
        </authorList>
    </citation>
    <scope>NUCLEOTIDE SEQUENCE [LARGE SCALE GENOMIC DNA]</scope>
    <source>
        <strain evidence="2 3">IBT 40837</strain>
    </source>
</reference>
<dbReference type="OrthoDB" id="5426563at2759"/>
<feature type="compositionally biased region" description="Polar residues" evidence="1">
    <location>
        <begin position="167"/>
        <end position="177"/>
    </location>
</feature>
<feature type="region of interest" description="Disordered" evidence="1">
    <location>
        <begin position="117"/>
        <end position="216"/>
    </location>
</feature>
<proteinExistence type="predicted"/>